<evidence type="ECO:0000313" key="7">
    <source>
        <dbReference type="Proteomes" id="UP000653472"/>
    </source>
</evidence>
<dbReference type="GO" id="GO:0042597">
    <property type="term" value="C:periplasmic space"/>
    <property type="evidence" value="ECO:0007669"/>
    <property type="project" value="InterPro"/>
</dbReference>
<dbReference type="GO" id="GO:0008933">
    <property type="term" value="F:peptidoglycan lytic transglycosylase activity"/>
    <property type="evidence" value="ECO:0007669"/>
    <property type="project" value="InterPro"/>
</dbReference>
<evidence type="ECO:0000313" key="6">
    <source>
        <dbReference type="EMBL" id="NKF21955.1"/>
    </source>
</evidence>
<dbReference type="CDD" id="cd13401">
    <property type="entry name" value="Slt70-like"/>
    <property type="match status" value="1"/>
</dbReference>
<dbReference type="PANTHER" id="PTHR37423:SF5">
    <property type="entry name" value="SOLUBLE LYTIC MUREIN TRANSGLYCOSYLASE"/>
    <property type="match status" value="1"/>
</dbReference>
<keyword evidence="2 3" id="KW-0732">Signal</keyword>
<dbReference type="InterPro" id="IPR008258">
    <property type="entry name" value="Transglycosylase_SLT_dom_1"/>
</dbReference>
<dbReference type="InterPro" id="IPR023346">
    <property type="entry name" value="Lysozyme-like_dom_sf"/>
</dbReference>
<feature type="signal peptide" evidence="3">
    <location>
        <begin position="1"/>
        <end position="25"/>
    </location>
</feature>
<feature type="domain" description="Transglycosylase SLT" evidence="4">
    <location>
        <begin position="485"/>
        <end position="591"/>
    </location>
</feature>
<organism evidence="6 7">
    <name type="scientific">Solimonas marina</name>
    <dbReference type="NCBI Taxonomy" id="2714601"/>
    <lineage>
        <taxon>Bacteria</taxon>
        <taxon>Pseudomonadati</taxon>
        <taxon>Pseudomonadota</taxon>
        <taxon>Gammaproteobacteria</taxon>
        <taxon>Nevskiales</taxon>
        <taxon>Nevskiaceae</taxon>
        <taxon>Solimonas</taxon>
    </lineage>
</organism>
<dbReference type="EMBL" id="JAAVXB010000003">
    <property type="protein sequence ID" value="NKF21955.1"/>
    <property type="molecule type" value="Genomic_DNA"/>
</dbReference>
<comment type="similarity">
    <text evidence="1">Belongs to the transglycosylase Slt family.</text>
</comment>
<accession>A0A969W9E9</accession>
<dbReference type="Pfam" id="PF01464">
    <property type="entry name" value="SLT"/>
    <property type="match status" value="1"/>
</dbReference>
<evidence type="ECO:0000256" key="2">
    <source>
        <dbReference type="ARBA" id="ARBA00022729"/>
    </source>
</evidence>
<dbReference type="SUPFAM" id="SSF53955">
    <property type="entry name" value="Lysozyme-like"/>
    <property type="match status" value="1"/>
</dbReference>
<dbReference type="SUPFAM" id="SSF48435">
    <property type="entry name" value="Bacterial muramidases"/>
    <property type="match status" value="1"/>
</dbReference>
<dbReference type="InterPro" id="IPR000189">
    <property type="entry name" value="Transglyc_AS"/>
</dbReference>
<dbReference type="InterPro" id="IPR008939">
    <property type="entry name" value="Lytic_TGlycosylase_superhlx_U"/>
</dbReference>
<dbReference type="PROSITE" id="PS00922">
    <property type="entry name" value="TRANSGLYCOSYLASE"/>
    <property type="match status" value="1"/>
</dbReference>
<dbReference type="AlphaFoldDB" id="A0A969W9E9"/>
<dbReference type="PANTHER" id="PTHR37423">
    <property type="entry name" value="SOLUBLE LYTIC MUREIN TRANSGLYCOSYLASE-RELATED"/>
    <property type="match status" value="1"/>
</dbReference>
<dbReference type="Gene3D" id="1.10.1240.20">
    <property type="entry name" value="Lytic transglycosylase, superhelical linker domain"/>
    <property type="match status" value="1"/>
</dbReference>
<name>A0A969W9E9_9GAMM</name>
<dbReference type="InterPro" id="IPR037061">
    <property type="entry name" value="Lytic_TGlycoase_superhlx_L_sf"/>
</dbReference>
<keyword evidence="7" id="KW-1185">Reference proteome</keyword>
<dbReference type="Pfam" id="PF14718">
    <property type="entry name" value="SLT_L"/>
    <property type="match status" value="1"/>
</dbReference>
<dbReference type="GO" id="GO:0016020">
    <property type="term" value="C:membrane"/>
    <property type="evidence" value="ECO:0007669"/>
    <property type="project" value="InterPro"/>
</dbReference>
<reference evidence="6" key="1">
    <citation type="submission" date="2020-03" db="EMBL/GenBank/DDBJ databases">
        <title>Solimonas marina sp. nov., isolated from deep seawater of the Pacific Ocean.</title>
        <authorList>
            <person name="Liu X."/>
            <person name="Lai Q."/>
            <person name="Sun F."/>
            <person name="Gai Y."/>
            <person name="Li G."/>
            <person name="Shao Z."/>
        </authorList>
    </citation>
    <scope>NUCLEOTIDE SEQUENCE</scope>
    <source>
        <strain evidence="6">C16B3</strain>
    </source>
</reference>
<evidence type="ECO:0000256" key="3">
    <source>
        <dbReference type="SAM" id="SignalP"/>
    </source>
</evidence>
<dbReference type="Proteomes" id="UP000653472">
    <property type="component" value="Unassembled WGS sequence"/>
</dbReference>
<comment type="caution">
    <text evidence="6">The sequence shown here is derived from an EMBL/GenBank/DDBJ whole genome shotgun (WGS) entry which is preliminary data.</text>
</comment>
<dbReference type="GO" id="GO:0000270">
    <property type="term" value="P:peptidoglycan metabolic process"/>
    <property type="evidence" value="ECO:0007669"/>
    <property type="project" value="InterPro"/>
</dbReference>
<sequence>MKATKIRSLLLCCALGLGVPTVVHADDDAVRQQFSNALEQARAGVTPAKADSRQLRDYVLYPYLQAVRIQSQISRGTPGSADQAAASWLQAHPDLPVARELRRQWLLDLADRQDWAPFLANDEGGERDRTLTCYRWQARIATEDPAKVRDDLLAFWSDASQMPGNCNPPFNWLSAQGVVTVDATEKRARKALVEGNTSFAAVLIGQLPDDRAAPLRQWLQLLRDPQGGLDQLVATPGTRYVWPALDAAFSKLSRRDPGAAQAVLAKLDRQQLSPEQYDELARAVALGYSWDRDARALPAFQMLPEAAVDDAVREWRIRAALWNGDWQLAAGWLQALPPAMASSSRWSYWRARVAEKLGQNDVAKAQYAALAKDDGYYSVLAAWRLGARYEPPARTLDEDRGVQKHLLEQSPALLRARELYRVHEIRWANAEWYAGTQALDPAQTEQAALMASRWGWHLQAVILLSRLSIYNAFDVLYPKKIYADAIHQAAKHSGLPPAWIYGVMRQESLFMPNAVSGSDALGLLQLKLGTARDAARRAGLPRPDRDDLFDPKTNIALGSAYLRQMTDRYGGQFVLTVASYNAGPNAVARWLPDAPLDADVWIENVPYNETRQYVERIAWHIAVHDWQTNGKIRDFDDLLQPVRGASS</sequence>
<evidence type="ECO:0000256" key="1">
    <source>
        <dbReference type="ARBA" id="ARBA00007734"/>
    </source>
</evidence>
<gene>
    <name evidence="6" type="ORF">G7Y82_06465</name>
</gene>
<dbReference type="GO" id="GO:0004553">
    <property type="term" value="F:hydrolase activity, hydrolyzing O-glycosyl compounds"/>
    <property type="evidence" value="ECO:0007669"/>
    <property type="project" value="InterPro"/>
</dbReference>
<protein>
    <submittedName>
        <fullName evidence="6">Transglycosylase SLT domain-containing protein</fullName>
    </submittedName>
</protein>
<dbReference type="RefSeq" id="WP_168147220.1">
    <property type="nucleotide sequence ID" value="NZ_JAAVXB010000003.1"/>
</dbReference>
<evidence type="ECO:0000259" key="4">
    <source>
        <dbReference type="Pfam" id="PF01464"/>
    </source>
</evidence>
<dbReference type="Gene3D" id="1.10.530.10">
    <property type="match status" value="1"/>
</dbReference>
<dbReference type="Gene3D" id="1.25.20.10">
    <property type="entry name" value="Bacterial muramidases"/>
    <property type="match status" value="1"/>
</dbReference>
<proteinExistence type="inferred from homology"/>
<feature type="domain" description="Lytic transglycosylase superhelical linker" evidence="5">
    <location>
        <begin position="407"/>
        <end position="464"/>
    </location>
</feature>
<dbReference type="InterPro" id="IPR012289">
    <property type="entry name" value="Lytic_TGlycosylase_superhlx_L"/>
</dbReference>
<feature type="chain" id="PRO_5037283924" evidence="3">
    <location>
        <begin position="26"/>
        <end position="647"/>
    </location>
</feature>
<evidence type="ECO:0000259" key="5">
    <source>
        <dbReference type="Pfam" id="PF14718"/>
    </source>
</evidence>